<sequence length="455" mass="50376">MAGMKEEIVSEVKEDIRGEVLRCTRAAVHDWVNEKLQQRHKELEEHTRRPLLSGDSSREQYQKFVDYLLGQSSPSWQNAEVYQTEALLSMVVDLQPGLDGVIRDFLKTSSITEQGTAEGDGDIEMGQDDSTQVVEAHVNEQPADNGSDDSDEFNSNYEAPDVPNVPNQDIALPSTEPRTPIVTPRTKAQLETYEQQYCEVRQSTESKEDGGKKTFQHDNGSNRISKKRKNWQEHEIDMDRSNAKHPRMSVEEPDSPVSVASDWSLPSINDLAIRVGSGGSPSQAASDRQVSEKPSGSGFNTKGQQSTQREVALEKQKQQPGKEKGKDQYVFATPLRPFRVVLETPRNQPAEANAGPSSKHSKGKVSGRSRSKLTQAGQGRSEQLTNHSAQDPGSKGTTMPATPSFLRETTADFQTLSPNAKNNMLYRTLRQLVNSYGTSRPPADDGNAHSGEREN</sequence>
<feature type="region of interest" description="Disordered" evidence="1">
    <location>
        <begin position="435"/>
        <end position="455"/>
    </location>
</feature>
<feature type="compositionally biased region" description="Basic and acidic residues" evidence="1">
    <location>
        <begin position="442"/>
        <end position="455"/>
    </location>
</feature>
<proteinExistence type="predicted"/>
<dbReference type="EMBL" id="JAGPYM010000004">
    <property type="protein sequence ID" value="KAH6896026.1"/>
    <property type="molecule type" value="Genomic_DNA"/>
</dbReference>
<feature type="compositionally biased region" description="Basic and acidic residues" evidence="1">
    <location>
        <begin position="311"/>
        <end position="327"/>
    </location>
</feature>
<feature type="region of interest" description="Disordered" evidence="1">
    <location>
        <begin position="201"/>
        <end position="403"/>
    </location>
</feature>
<comment type="caution">
    <text evidence="2">The sequence shown here is derived from an EMBL/GenBank/DDBJ whole genome shotgun (WGS) entry which is preliminary data.</text>
</comment>
<dbReference type="OrthoDB" id="5106414at2759"/>
<feature type="compositionally biased region" description="Basic and acidic residues" evidence="1">
    <location>
        <begin position="202"/>
        <end position="216"/>
    </location>
</feature>
<gene>
    <name evidence="2" type="ORF">B0T10DRAFT_558188</name>
</gene>
<accession>A0A9P8WD90</accession>
<feature type="compositionally biased region" description="Polar residues" evidence="1">
    <location>
        <begin position="373"/>
        <end position="401"/>
    </location>
</feature>
<evidence type="ECO:0000313" key="3">
    <source>
        <dbReference type="Proteomes" id="UP000777438"/>
    </source>
</evidence>
<feature type="compositionally biased region" description="Polar residues" evidence="1">
    <location>
        <begin position="280"/>
        <end position="309"/>
    </location>
</feature>
<evidence type="ECO:0000313" key="2">
    <source>
        <dbReference type="EMBL" id="KAH6896026.1"/>
    </source>
</evidence>
<name>A0A9P8WD90_9HYPO</name>
<feature type="region of interest" description="Disordered" evidence="1">
    <location>
        <begin position="141"/>
        <end position="180"/>
    </location>
</feature>
<dbReference type="AlphaFoldDB" id="A0A9P8WD90"/>
<keyword evidence="3" id="KW-1185">Reference proteome</keyword>
<feature type="compositionally biased region" description="Basic and acidic residues" evidence="1">
    <location>
        <begin position="230"/>
        <end position="242"/>
    </location>
</feature>
<feature type="compositionally biased region" description="Basic residues" evidence="1">
    <location>
        <begin position="359"/>
        <end position="371"/>
    </location>
</feature>
<dbReference type="Proteomes" id="UP000777438">
    <property type="component" value="Unassembled WGS sequence"/>
</dbReference>
<reference evidence="2 3" key="1">
    <citation type="journal article" date="2021" name="Nat. Commun.">
        <title>Genetic determinants of endophytism in the Arabidopsis root mycobiome.</title>
        <authorList>
            <person name="Mesny F."/>
            <person name="Miyauchi S."/>
            <person name="Thiergart T."/>
            <person name="Pickel B."/>
            <person name="Atanasova L."/>
            <person name="Karlsson M."/>
            <person name="Huettel B."/>
            <person name="Barry K.W."/>
            <person name="Haridas S."/>
            <person name="Chen C."/>
            <person name="Bauer D."/>
            <person name="Andreopoulos W."/>
            <person name="Pangilinan J."/>
            <person name="LaButti K."/>
            <person name="Riley R."/>
            <person name="Lipzen A."/>
            <person name="Clum A."/>
            <person name="Drula E."/>
            <person name="Henrissat B."/>
            <person name="Kohler A."/>
            <person name="Grigoriev I.V."/>
            <person name="Martin F.M."/>
            <person name="Hacquard S."/>
        </authorList>
    </citation>
    <scope>NUCLEOTIDE SEQUENCE [LARGE SCALE GENOMIC DNA]</scope>
    <source>
        <strain evidence="2 3">MPI-CAGE-CH-0241</strain>
    </source>
</reference>
<evidence type="ECO:0000256" key="1">
    <source>
        <dbReference type="SAM" id="MobiDB-lite"/>
    </source>
</evidence>
<organism evidence="2 3">
    <name type="scientific">Thelonectria olida</name>
    <dbReference type="NCBI Taxonomy" id="1576542"/>
    <lineage>
        <taxon>Eukaryota</taxon>
        <taxon>Fungi</taxon>
        <taxon>Dikarya</taxon>
        <taxon>Ascomycota</taxon>
        <taxon>Pezizomycotina</taxon>
        <taxon>Sordariomycetes</taxon>
        <taxon>Hypocreomycetidae</taxon>
        <taxon>Hypocreales</taxon>
        <taxon>Nectriaceae</taxon>
        <taxon>Thelonectria</taxon>
    </lineage>
</organism>
<protein>
    <submittedName>
        <fullName evidence="2">Uncharacterized protein</fullName>
    </submittedName>
</protein>